<protein>
    <submittedName>
        <fullName evidence="2">Uncharacterized protein</fullName>
    </submittedName>
</protein>
<sequence>MPARRRKIKNRNREKKSFPLKAISYILLILIPLFLLLYVNITRKYWNGKDKISVAVRNPEGGVDVIIFDPVVEEIVQISIPGNTEVEVAKGLGVWKLGSVWELGKRQDLGELLLTRTLAKHFKFPVFIWADYPASGFSKGRMFDTLKATFLPYSTNLGVGDKISIGFFSLSVKNPKRFEIPLENTGYIKKLTLSDGEEGYIVSGALPQELAVYFVDPNFEENAFRVGIKDGTGVYGLATDMGSILEVMGGKITSIEKVDGPENVNDLGCEVRGRNNVSDKEYCILSPTGSPKQLFLYRLCASELLLDIISPIIYA</sequence>
<feature type="transmembrane region" description="Helical" evidence="1">
    <location>
        <begin position="20"/>
        <end position="39"/>
    </location>
</feature>
<keyword evidence="1" id="KW-1133">Transmembrane helix</keyword>
<dbReference type="Proteomes" id="UP000034793">
    <property type="component" value="Unassembled WGS sequence"/>
</dbReference>
<keyword evidence="1" id="KW-0812">Transmembrane</keyword>
<evidence type="ECO:0000256" key="1">
    <source>
        <dbReference type="SAM" id="Phobius"/>
    </source>
</evidence>
<dbReference type="EMBL" id="LBXL01000001">
    <property type="protein sequence ID" value="KKR30817.1"/>
    <property type="molecule type" value="Genomic_DNA"/>
</dbReference>
<organism evidence="2 3">
    <name type="scientific">Candidatus Woesebacteria bacterium GW2011_GWA1_39_8</name>
    <dbReference type="NCBI Taxonomy" id="1618552"/>
    <lineage>
        <taxon>Bacteria</taxon>
        <taxon>Candidatus Woeseibacteriota</taxon>
    </lineage>
</organism>
<comment type="caution">
    <text evidence="2">The sequence shown here is derived from an EMBL/GenBank/DDBJ whole genome shotgun (WGS) entry which is preliminary data.</text>
</comment>
<gene>
    <name evidence="2" type="ORF">UT61_C0001G0001</name>
</gene>
<dbReference type="AlphaFoldDB" id="A0A0G0SYY5"/>
<reference evidence="2 3" key="1">
    <citation type="journal article" date="2015" name="Nature">
        <title>rRNA introns, odd ribosomes, and small enigmatic genomes across a large radiation of phyla.</title>
        <authorList>
            <person name="Brown C.T."/>
            <person name="Hug L.A."/>
            <person name="Thomas B.C."/>
            <person name="Sharon I."/>
            <person name="Castelle C.J."/>
            <person name="Singh A."/>
            <person name="Wilkins M.J."/>
            <person name="Williams K.H."/>
            <person name="Banfield J.F."/>
        </authorList>
    </citation>
    <scope>NUCLEOTIDE SEQUENCE [LARGE SCALE GENOMIC DNA]</scope>
</reference>
<keyword evidence="1" id="KW-0472">Membrane</keyword>
<evidence type="ECO:0000313" key="2">
    <source>
        <dbReference type="EMBL" id="KKR30817.1"/>
    </source>
</evidence>
<name>A0A0G0SYY5_9BACT</name>
<accession>A0A0G0SYY5</accession>
<evidence type="ECO:0000313" key="3">
    <source>
        <dbReference type="Proteomes" id="UP000034793"/>
    </source>
</evidence>
<proteinExistence type="predicted"/>